<gene>
    <name evidence="2" type="ORF">AMJ82_03070</name>
</gene>
<evidence type="ECO:0000313" key="3">
    <source>
        <dbReference type="Proteomes" id="UP000051717"/>
    </source>
</evidence>
<dbReference type="AlphaFoldDB" id="A0A0S8GFB0"/>
<dbReference type="EMBL" id="LJUI01000014">
    <property type="protein sequence ID" value="KPK70524.1"/>
    <property type="molecule type" value="Genomic_DNA"/>
</dbReference>
<keyword evidence="1" id="KW-0812">Transmembrane</keyword>
<protein>
    <submittedName>
        <fullName evidence="2">Uncharacterized protein</fullName>
    </submittedName>
</protein>
<proteinExistence type="predicted"/>
<reference evidence="2 3" key="1">
    <citation type="journal article" date="2015" name="Microbiome">
        <title>Genomic resolution of linkages in carbon, nitrogen, and sulfur cycling among widespread estuary sediment bacteria.</title>
        <authorList>
            <person name="Baker B.J."/>
            <person name="Lazar C.S."/>
            <person name="Teske A.P."/>
            <person name="Dick G.J."/>
        </authorList>
    </citation>
    <scope>NUCLEOTIDE SEQUENCE [LARGE SCALE GENOMIC DNA]</scope>
    <source>
        <strain evidence="2">SM23_40</strain>
    </source>
</reference>
<evidence type="ECO:0000256" key="1">
    <source>
        <dbReference type="SAM" id="Phobius"/>
    </source>
</evidence>
<accession>A0A0S8GFB0</accession>
<sequence length="117" mass="12960">MDKLVAIFVLAAVIEGVVELFGQFVALVYPGDSESQPAQEYERKLRIYTRLALVVSTGVGVVFCFWGRVGILELLDISHSFPEGVDYALTGVLIGRGSKSVHDFVRMIDGKKEQIKR</sequence>
<feature type="transmembrane region" description="Helical" evidence="1">
    <location>
        <begin position="46"/>
        <end position="66"/>
    </location>
</feature>
<dbReference type="Proteomes" id="UP000051717">
    <property type="component" value="Unassembled WGS sequence"/>
</dbReference>
<keyword evidence="1" id="KW-0472">Membrane</keyword>
<evidence type="ECO:0000313" key="2">
    <source>
        <dbReference type="EMBL" id="KPK70524.1"/>
    </source>
</evidence>
<name>A0A0S8GFB0_UNCT6</name>
<comment type="caution">
    <text evidence="2">The sequence shown here is derived from an EMBL/GenBank/DDBJ whole genome shotgun (WGS) entry which is preliminary data.</text>
</comment>
<organism evidence="2 3">
    <name type="scientific">candidate division TA06 bacterium SM23_40</name>
    <dbReference type="NCBI Taxonomy" id="1703774"/>
    <lineage>
        <taxon>Bacteria</taxon>
        <taxon>Bacteria division TA06</taxon>
    </lineage>
</organism>
<keyword evidence="1" id="KW-1133">Transmembrane helix</keyword>